<dbReference type="AlphaFoldDB" id="A0A426ZLX0"/>
<evidence type="ECO:0000313" key="2">
    <source>
        <dbReference type="EMBL" id="RRT64988.1"/>
    </source>
</evidence>
<dbReference type="Proteomes" id="UP000287651">
    <property type="component" value="Unassembled WGS sequence"/>
</dbReference>
<organism evidence="2 3">
    <name type="scientific">Ensete ventricosum</name>
    <name type="common">Abyssinian banana</name>
    <name type="synonym">Musa ensete</name>
    <dbReference type="NCBI Taxonomy" id="4639"/>
    <lineage>
        <taxon>Eukaryota</taxon>
        <taxon>Viridiplantae</taxon>
        <taxon>Streptophyta</taxon>
        <taxon>Embryophyta</taxon>
        <taxon>Tracheophyta</taxon>
        <taxon>Spermatophyta</taxon>
        <taxon>Magnoliopsida</taxon>
        <taxon>Liliopsida</taxon>
        <taxon>Zingiberales</taxon>
        <taxon>Musaceae</taxon>
        <taxon>Ensete</taxon>
    </lineage>
</organism>
<name>A0A426ZLX0_ENSVE</name>
<evidence type="ECO:0000313" key="3">
    <source>
        <dbReference type="Proteomes" id="UP000287651"/>
    </source>
</evidence>
<protein>
    <submittedName>
        <fullName evidence="2">Uncharacterized protein</fullName>
    </submittedName>
</protein>
<evidence type="ECO:0000256" key="1">
    <source>
        <dbReference type="SAM" id="MobiDB-lite"/>
    </source>
</evidence>
<proteinExistence type="predicted"/>
<comment type="caution">
    <text evidence="2">The sequence shown here is derived from an EMBL/GenBank/DDBJ whole genome shotgun (WGS) entry which is preliminary data.</text>
</comment>
<dbReference type="EMBL" id="AMZH03005980">
    <property type="protein sequence ID" value="RRT64988.1"/>
    <property type="molecule type" value="Genomic_DNA"/>
</dbReference>
<feature type="region of interest" description="Disordered" evidence="1">
    <location>
        <begin position="131"/>
        <end position="151"/>
    </location>
</feature>
<gene>
    <name evidence="2" type="ORF">B296_00023753</name>
</gene>
<sequence>MAVVENSHKFVRRKALINIVEGGRSTLKRSAAPARKSEGECNTEGRSCLTHECSSSNEGVLLGEENVLAAASAATDYSKRMAQRLQQEGELLLFRSHLTTGSGLRMAPFLASNEVIAEATPSPCGRTPYGQSPIRPLVPNHKNSLGPTKLAREEERRPFGVDQAISVELAVVRQWWCTYYWRANIMSTMRAGTVPKPSMTV</sequence>
<accession>A0A426ZLX0</accession>
<reference evidence="2 3" key="1">
    <citation type="journal article" date="2014" name="Agronomy (Basel)">
        <title>A Draft Genome Sequence for Ensete ventricosum, the Drought-Tolerant Tree Against Hunger.</title>
        <authorList>
            <person name="Harrison J."/>
            <person name="Moore K.A."/>
            <person name="Paszkiewicz K."/>
            <person name="Jones T."/>
            <person name="Grant M."/>
            <person name="Ambacheew D."/>
            <person name="Muzemil S."/>
            <person name="Studholme D.J."/>
        </authorList>
    </citation>
    <scope>NUCLEOTIDE SEQUENCE [LARGE SCALE GENOMIC DNA]</scope>
</reference>